<dbReference type="InterPro" id="IPR003593">
    <property type="entry name" value="AAA+_ATPase"/>
</dbReference>
<evidence type="ECO:0000313" key="5">
    <source>
        <dbReference type="EMBL" id="OIP73000.1"/>
    </source>
</evidence>
<feature type="domain" description="ABC transporter" evidence="4">
    <location>
        <begin position="2"/>
        <end position="231"/>
    </location>
</feature>
<dbReference type="STRING" id="1805029.AUK42_01540"/>
<dbReference type="Pfam" id="PF00005">
    <property type="entry name" value="ABC_tran"/>
    <property type="match status" value="1"/>
</dbReference>
<evidence type="ECO:0000313" key="7">
    <source>
        <dbReference type="EMBL" id="PIY31522.1"/>
    </source>
</evidence>
<accession>A0A1J5H1J5</accession>
<dbReference type="Proteomes" id="UP000230646">
    <property type="component" value="Unassembled WGS sequence"/>
</dbReference>
<dbReference type="InterPro" id="IPR008995">
    <property type="entry name" value="Mo/tungstate-bd_C_term_dom"/>
</dbReference>
<dbReference type="EMBL" id="MNYY01000035">
    <property type="protein sequence ID" value="OIP73000.1"/>
    <property type="molecule type" value="Genomic_DNA"/>
</dbReference>
<dbReference type="SUPFAM" id="SSF50331">
    <property type="entry name" value="MOP-like"/>
    <property type="match status" value="1"/>
</dbReference>
<dbReference type="InterPro" id="IPR027417">
    <property type="entry name" value="P-loop_NTPase"/>
</dbReference>
<dbReference type="SMART" id="SM00382">
    <property type="entry name" value="AAA"/>
    <property type="match status" value="1"/>
</dbReference>
<proteinExistence type="predicted"/>
<dbReference type="EMBL" id="PFIP01000086">
    <property type="protein sequence ID" value="PIX34298.1"/>
    <property type="molecule type" value="Genomic_DNA"/>
</dbReference>
<dbReference type="Proteomes" id="UP000231493">
    <property type="component" value="Unassembled WGS sequence"/>
</dbReference>
<protein>
    <submittedName>
        <fullName evidence="6">Molybdenum ABC transporter ATP-binding protein</fullName>
    </submittedName>
</protein>
<evidence type="ECO:0000313" key="10">
    <source>
        <dbReference type="Proteomes" id="UP000228560"/>
    </source>
</evidence>
<evidence type="ECO:0000256" key="1">
    <source>
        <dbReference type="ARBA" id="ARBA00022448"/>
    </source>
</evidence>
<sequence length="369" mass="42839">MIKVENFCLNLGNFKLKNINFSVEDGQYCILLGPSGAGKTLLMECIVGLRKPDRGRIFLNGREVTDIPPEERNIGYLPQDYALFPFMNVYRNISFGLRLRKFTADEIKTDVEDVADSLNIKHLLYRLPSTLSGGEKQRVALARAFIINPYFLLLDEPYCSLDANLKRNLWLQMLRFHRRTNKTTVHITHDLEEAFTLGEKVIVLINGYIEQSGSREDVFYHCNSFEVASFLGISNILYGRIISINRKEDNIKIRWKGYTITARFKEEFAEGSKIRFCIRPQEIKIIREGRPIKEELRDNLFRGRIVDSISHGATYTLYFRIFNSLPIYGSEHDFEIIVPAYTYLKLNLQRGKEIMVGLRKKAIQVFKEI</sequence>
<evidence type="ECO:0000256" key="2">
    <source>
        <dbReference type="ARBA" id="ARBA00022741"/>
    </source>
</evidence>
<dbReference type="PROSITE" id="PS50893">
    <property type="entry name" value="ABC_TRANSPORTER_2"/>
    <property type="match status" value="1"/>
</dbReference>
<keyword evidence="3 6" id="KW-0067">ATP-binding</keyword>
<keyword evidence="2" id="KW-0547">Nucleotide-binding</keyword>
<evidence type="ECO:0000313" key="6">
    <source>
        <dbReference type="EMBL" id="PIX34298.1"/>
    </source>
</evidence>
<dbReference type="GO" id="GO:0016887">
    <property type="term" value="F:ATP hydrolysis activity"/>
    <property type="evidence" value="ECO:0007669"/>
    <property type="project" value="InterPro"/>
</dbReference>
<accession>A0A2M8CDU5</accession>
<reference evidence="10 11" key="3">
    <citation type="submission" date="2017-09" db="EMBL/GenBank/DDBJ databases">
        <title>Depth-based differentiation of microbial function through sediment-hosted aquifers and enrichment of novel symbionts in the deep terrestrial subsurface.</title>
        <authorList>
            <person name="Probst A.J."/>
            <person name="Ladd B."/>
            <person name="Jarett J.K."/>
            <person name="Geller-Mcgrath D.E."/>
            <person name="Sieber C.M."/>
            <person name="Emerson J.B."/>
            <person name="Anantharaman K."/>
            <person name="Thomas B.C."/>
            <person name="Malmstrom R."/>
            <person name="Stieglmeier M."/>
            <person name="Klingl A."/>
            <person name="Woyke T."/>
            <person name="Ryan C.M."/>
            <person name="Banfield J.F."/>
        </authorList>
    </citation>
    <scope>NUCLEOTIDE SEQUENCE [LARGE SCALE GENOMIC DNA]</scope>
    <source>
        <strain evidence="7">CG_4_10_14_3_um_filter_34_13</strain>
        <strain evidence="8">CG_4_9_14_3_um_filter_33_16</strain>
    </source>
</reference>
<dbReference type="SUPFAM" id="SSF52540">
    <property type="entry name" value="P-loop containing nucleoside triphosphate hydrolases"/>
    <property type="match status" value="1"/>
</dbReference>
<evidence type="ECO:0000256" key="3">
    <source>
        <dbReference type="ARBA" id="ARBA00022840"/>
    </source>
</evidence>
<name>A0A1J5H1J5_9BACT</name>
<accession>A0A2M7K832</accession>
<dbReference type="EMBL" id="PFTV01000074">
    <property type="protein sequence ID" value="PJB57233.1"/>
    <property type="molecule type" value="Genomic_DNA"/>
</dbReference>
<reference evidence="5 9" key="1">
    <citation type="journal article" date="2016" name="Environ. Microbiol.">
        <title>Genomic resolution of a cold subsurface aquifer community provides metabolic insights for novel microbes adapted to high CO concentrations.</title>
        <authorList>
            <person name="Probst A.J."/>
            <person name="Castelle C.J."/>
            <person name="Singh A."/>
            <person name="Brown C.T."/>
            <person name="Anantharaman K."/>
            <person name="Sharon I."/>
            <person name="Hug L.A."/>
            <person name="Burstein D."/>
            <person name="Emerson J.B."/>
            <person name="Thomas B.C."/>
            <person name="Banfield J.F."/>
        </authorList>
    </citation>
    <scope>NUCLEOTIDE SEQUENCE [LARGE SCALE GENOMIC DNA]</scope>
    <source>
        <strain evidence="5">CG2_30_33_13</strain>
    </source>
</reference>
<organism evidence="5 9">
    <name type="scientific">Candidatus Infernicultor aquiphilus</name>
    <dbReference type="NCBI Taxonomy" id="1805029"/>
    <lineage>
        <taxon>Bacteria</taxon>
        <taxon>Pseudomonadati</taxon>
        <taxon>Atribacterota</taxon>
        <taxon>Candidatus Phoenicimicrobiia</taxon>
        <taxon>Candidatus Pheonicimicrobiales</taxon>
        <taxon>Candidatus Phoenicimicrobiaceae</taxon>
        <taxon>Candidatus Infernicultor</taxon>
    </lineage>
</organism>
<reference evidence="6" key="2">
    <citation type="submission" date="2017-09" db="EMBL/GenBank/DDBJ databases">
        <title>Depth-based differentiation of microbial function through sediment-hosted aquifers and enrichment of novel symbionts in the deep terrestrial subsurface.</title>
        <authorList>
            <person name="Probst A.J."/>
            <person name="Ladd B."/>
            <person name="Jarett J.K."/>
            <person name="Geller-Mcgrath D.E."/>
            <person name="Sieber C.M.K."/>
            <person name="Emerson J.B."/>
            <person name="Anantharaman K."/>
            <person name="Thomas B.C."/>
            <person name="Malmstrom R."/>
            <person name="Stieglmeier M."/>
            <person name="Klingl A."/>
            <person name="Woyke T."/>
            <person name="Ryan C.M."/>
            <person name="Banfield J.F."/>
        </authorList>
    </citation>
    <scope>NUCLEOTIDE SEQUENCE</scope>
    <source>
        <strain evidence="6">CG_4_8_14_3_um_filter_34_18</strain>
    </source>
</reference>
<dbReference type="InterPro" id="IPR050093">
    <property type="entry name" value="ABC_SmlMolc_Importer"/>
</dbReference>
<evidence type="ECO:0000313" key="11">
    <source>
        <dbReference type="Proteomes" id="UP000230646"/>
    </source>
</evidence>
<dbReference type="InterPro" id="IPR003439">
    <property type="entry name" value="ABC_transporter-like_ATP-bd"/>
</dbReference>
<keyword evidence="1" id="KW-0813">Transport</keyword>
<dbReference type="GO" id="GO:0005524">
    <property type="term" value="F:ATP binding"/>
    <property type="evidence" value="ECO:0007669"/>
    <property type="project" value="UniProtKB-KW"/>
</dbReference>
<dbReference type="PANTHER" id="PTHR42781:SF4">
    <property type="entry name" value="SPERMIDINE_PUTRESCINE IMPORT ATP-BINDING PROTEIN POTA"/>
    <property type="match status" value="1"/>
</dbReference>
<evidence type="ECO:0000259" key="4">
    <source>
        <dbReference type="PROSITE" id="PS50893"/>
    </source>
</evidence>
<dbReference type="PANTHER" id="PTHR42781">
    <property type="entry name" value="SPERMIDINE/PUTRESCINE IMPORT ATP-BINDING PROTEIN POTA"/>
    <property type="match status" value="1"/>
</dbReference>
<dbReference type="PROSITE" id="PS00211">
    <property type="entry name" value="ABC_TRANSPORTER_1"/>
    <property type="match status" value="1"/>
</dbReference>
<comment type="caution">
    <text evidence="5">The sequence shown here is derived from an EMBL/GenBank/DDBJ whole genome shotgun (WGS) entry which is preliminary data.</text>
</comment>
<dbReference type="RefSeq" id="WP_406608277.1">
    <property type="nucleotide sequence ID" value="NZ_PFKO01000332.1"/>
</dbReference>
<dbReference type="Proteomes" id="UP000228560">
    <property type="component" value="Unassembled WGS sequence"/>
</dbReference>
<evidence type="ECO:0000313" key="8">
    <source>
        <dbReference type="EMBL" id="PJB57233.1"/>
    </source>
</evidence>
<dbReference type="Proteomes" id="UP000182763">
    <property type="component" value="Unassembled WGS sequence"/>
</dbReference>
<dbReference type="InterPro" id="IPR017871">
    <property type="entry name" value="ABC_transporter-like_CS"/>
</dbReference>
<evidence type="ECO:0000313" key="9">
    <source>
        <dbReference type="Proteomes" id="UP000182763"/>
    </source>
</evidence>
<dbReference type="EMBL" id="PFKO01000332">
    <property type="protein sequence ID" value="PIY31522.1"/>
    <property type="molecule type" value="Genomic_DNA"/>
</dbReference>
<accession>A0A2M7PME9</accession>
<dbReference type="AlphaFoldDB" id="A0A1J5H1J5"/>
<gene>
    <name evidence="5" type="ORF">AUK42_01540</name>
    <name evidence="8" type="ORF">CO097_02925</name>
    <name evidence="7" type="ORF">COZ07_09015</name>
    <name evidence="6" type="ORF">COZ58_04460</name>
</gene>
<dbReference type="Gene3D" id="3.40.50.300">
    <property type="entry name" value="P-loop containing nucleotide triphosphate hydrolases"/>
    <property type="match status" value="1"/>
</dbReference>